<sequence length="454" mass="50377">MAVQAKPMYWNEEMETMPRDRLERLQLERLQRIVDYVYYRVPHYRRKMDEAGVKPSDIRHLQDITKLPFTSKADLRETYPFGMFAVPLHQVIRIHASSGTTGKPTVVGYTRHDLEVWAEVCARCLVLSGARPGEVFQNAYGYGLFTGGLGMHYGAEKLGMVVVPVSGGNTSRQLMILKDFGTHVMACTPSYALVIADALLANGYRPGDLNLRVFILGAEPWTEGMRREIEEKLGVHAVNIYGLSEVIGPGVSNECIEAKNGSHIFEDHFLVEVIDPATGEPVPPGTVGELVFTTLTKEAMPVIRYRTGDLASIDPTPCVCGRTFVRMSRVLGRTDDMLIIRGVNVFPSQVEAALVGLPNLAPHYQLVITREGRLDQLEVKVEVAEEFFRQVGGELLAGEVFESVEAVQALREKVNGVLDEALGIHVKVTLAPPNTLPRSEGGKLRRVVDMRPRD</sequence>
<feature type="domain" description="AMP-dependent ligase C-terminal" evidence="11">
    <location>
        <begin position="342"/>
        <end position="451"/>
    </location>
</feature>
<proteinExistence type="inferred from homology"/>
<dbReference type="EMBL" id="BEHY01000016">
    <property type="protein sequence ID" value="GBD08726.1"/>
    <property type="molecule type" value="Genomic_DNA"/>
</dbReference>
<dbReference type="InterPro" id="IPR028154">
    <property type="entry name" value="AMP-dep_Lig_C"/>
</dbReference>
<dbReference type="CDD" id="cd05913">
    <property type="entry name" value="PaaK"/>
    <property type="match status" value="1"/>
</dbReference>
<protein>
    <recommendedName>
        <fullName evidence="7 9">Phenylacetate-coenzyme A ligase</fullName>
        <ecNumber evidence="6 9">6.2.1.30</ecNumber>
    </recommendedName>
    <alternativeName>
        <fullName evidence="8 9">Phenylacetyl-CoA ligase</fullName>
    </alternativeName>
</protein>
<dbReference type="InterPro" id="IPR051414">
    <property type="entry name" value="Adenylate-forming_Reductase"/>
</dbReference>
<dbReference type="GO" id="GO:0000166">
    <property type="term" value="F:nucleotide binding"/>
    <property type="evidence" value="ECO:0007669"/>
    <property type="project" value="UniProtKB-KW"/>
</dbReference>
<dbReference type="Proteomes" id="UP000236642">
    <property type="component" value="Unassembled WGS sequence"/>
</dbReference>
<dbReference type="Gene3D" id="3.30.300.30">
    <property type="match status" value="1"/>
</dbReference>
<dbReference type="GO" id="GO:0010124">
    <property type="term" value="P:phenylacetate catabolic process"/>
    <property type="evidence" value="ECO:0007669"/>
    <property type="project" value="UniProtKB-UniRule"/>
</dbReference>
<evidence type="ECO:0000256" key="2">
    <source>
        <dbReference type="ARBA" id="ARBA00022598"/>
    </source>
</evidence>
<evidence type="ECO:0000256" key="4">
    <source>
        <dbReference type="ARBA" id="ARBA00060591"/>
    </source>
</evidence>
<dbReference type="GO" id="GO:0047475">
    <property type="term" value="F:phenylacetate-CoA ligase activity"/>
    <property type="evidence" value="ECO:0007669"/>
    <property type="project" value="UniProtKB-EC"/>
</dbReference>
<accession>A0A2H5Y5K3</accession>
<reference evidence="13" key="1">
    <citation type="submission" date="2017-09" db="EMBL/GenBank/DDBJ databases">
        <title>Metaegenomics of thermophilic ammonia-oxidizing enrichment culture.</title>
        <authorList>
            <person name="Kato S."/>
            <person name="Suzuki K."/>
        </authorList>
    </citation>
    <scope>NUCLEOTIDE SEQUENCE [LARGE SCALE GENOMIC DNA]</scope>
</reference>
<keyword evidence="2 9" id="KW-0436">Ligase</keyword>
<evidence type="ECO:0000256" key="7">
    <source>
        <dbReference type="ARBA" id="ARBA00068695"/>
    </source>
</evidence>
<evidence type="ECO:0000259" key="10">
    <source>
        <dbReference type="Pfam" id="PF00501"/>
    </source>
</evidence>
<feature type="domain" description="AMP-dependent synthetase/ligase" evidence="10">
    <location>
        <begin position="90"/>
        <end position="292"/>
    </location>
</feature>
<name>A0A2H5Y5K3_9CHLR</name>
<keyword evidence="3 9" id="KW-0547">Nucleotide-binding</keyword>
<evidence type="ECO:0000259" key="11">
    <source>
        <dbReference type="Pfam" id="PF14535"/>
    </source>
</evidence>
<comment type="function">
    <text evidence="9">Catalyzes the activation of phenylacetic acid (PA) to phenylacetyl-CoA (PA-CoA).</text>
</comment>
<evidence type="ECO:0000256" key="5">
    <source>
        <dbReference type="ARBA" id="ARBA00061566"/>
    </source>
</evidence>
<comment type="subunit">
    <text evidence="1">Monomer.</text>
</comment>
<evidence type="ECO:0000256" key="6">
    <source>
        <dbReference type="ARBA" id="ARBA00066629"/>
    </source>
</evidence>
<dbReference type="Pfam" id="PF14535">
    <property type="entry name" value="AMP-binding_C_2"/>
    <property type="match status" value="1"/>
</dbReference>
<gene>
    <name evidence="12" type="ORF">HRbin22_00967</name>
</gene>
<dbReference type="AlphaFoldDB" id="A0A2H5Y5K3"/>
<dbReference type="Pfam" id="PF00501">
    <property type="entry name" value="AMP-binding"/>
    <property type="match status" value="1"/>
</dbReference>
<dbReference type="FunFam" id="3.40.50.12780:FF:000016">
    <property type="entry name" value="Phenylacetate-coenzyme A ligase"/>
    <property type="match status" value="1"/>
</dbReference>
<evidence type="ECO:0000313" key="13">
    <source>
        <dbReference type="Proteomes" id="UP000236642"/>
    </source>
</evidence>
<dbReference type="InterPro" id="IPR045851">
    <property type="entry name" value="AMP-bd_C_sf"/>
</dbReference>
<dbReference type="PANTHER" id="PTHR43439:SF1">
    <property type="entry name" value="PHENYLACETATE-COENZYME A LIGASE"/>
    <property type="match status" value="1"/>
</dbReference>
<dbReference type="SUPFAM" id="SSF56801">
    <property type="entry name" value="Acetyl-CoA synthetase-like"/>
    <property type="match status" value="1"/>
</dbReference>
<dbReference type="PIRSF" id="PIRSF006444">
    <property type="entry name" value="PaaK"/>
    <property type="match status" value="1"/>
</dbReference>
<organism evidence="12 13">
    <name type="scientific">Candidatus Thermoflexus japonica</name>
    <dbReference type="NCBI Taxonomy" id="2035417"/>
    <lineage>
        <taxon>Bacteria</taxon>
        <taxon>Bacillati</taxon>
        <taxon>Chloroflexota</taxon>
        <taxon>Thermoflexia</taxon>
        <taxon>Thermoflexales</taxon>
        <taxon>Thermoflexaceae</taxon>
        <taxon>Thermoflexus</taxon>
    </lineage>
</organism>
<evidence type="ECO:0000256" key="1">
    <source>
        <dbReference type="ARBA" id="ARBA00011245"/>
    </source>
</evidence>
<evidence type="ECO:0000256" key="9">
    <source>
        <dbReference type="PIRNR" id="PIRNR006444"/>
    </source>
</evidence>
<evidence type="ECO:0000256" key="3">
    <source>
        <dbReference type="ARBA" id="ARBA00022741"/>
    </source>
</evidence>
<dbReference type="InterPro" id="IPR011880">
    <property type="entry name" value="PA_CoA_ligase"/>
</dbReference>
<comment type="similarity">
    <text evidence="5 9">Belongs to the phenylacetyl-CoA ligase family.</text>
</comment>
<evidence type="ECO:0000313" key="12">
    <source>
        <dbReference type="EMBL" id="GBD08726.1"/>
    </source>
</evidence>
<dbReference type="InterPro" id="IPR000873">
    <property type="entry name" value="AMP-dep_synth/lig_dom"/>
</dbReference>
<dbReference type="UniPathway" id="UPA00930"/>
<comment type="catalytic activity">
    <reaction evidence="9">
        <text>2-phenylacetate + ATP + CoA = phenylacetyl-CoA + AMP + diphosphate</text>
        <dbReference type="Rhea" id="RHEA:20956"/>
        <dbReference type="ChEBI" id="CHEBI:18401"/>
        <dbReference type="ChEBI" id="CHEBI:30616"/>
        <dbReference type="ChEBI" id="CHEBI:33019"/>
        <dbReference type="ChEBI" id="CHEBI:57287"/>
        <dbReference type="ChEBI" id="CHEBI:57390"/>
        <dbReference type="ChEBI" id="CHEBI:456215"/>
        <dbReference type="EC" id="6.2.1.30"/>
    </reaction>
</comment>
<comment type="pathway">
    <text evidence="4 9">Aromatic compound metabolism; phenylacetate degradation.</text>
</comment>
<dbReference type="Gene3D" id="3.40.50.12780">
    <property type="entry name" value="N-terminal domain of ligase-like"/>
    <property type="match status" value="1"/>
</dbReference>
<evidence type="ECO:0000256" key="8">
    <source>
        <dbReference type="ARBA" id="ARBA00075111"/>
    </source>
</evidence>
<comment type="caution">
    <text evidence="12">The sequence shown here is derived from an EMBL/GenBank/DDBJ whole genome shotgun (WGS) entry which is preliminary data.</text>
</comment>
<dbReference type="InterPro" id="IPR042099">
    <property type="entry name" value="ANL_N_sf"/>
</dbReference>
<dbReference type="PANTHER" id="PTHR43439">
    <property type="entry name" value="PHENYLACETATE-COENZYME A LIGASE"/>
    <property type="match status" value="1"/>
</dbReference>
<dbReference type="EC" id="6.2.1.30" evidence="6 9"/>